<reference evidence="1 2" key="1">
    <citation type="submission" date="2020-02" db="EMBL/GenBank/DDBJ databases">
        <title>Newly sequenced genome of strain CSTR1 showed variability in Candidatus Kuenenia stuttgartiensis genomes.</title>
        <authorList>
            <person name="Ding C."/>
            <person name="Adrian L."/>
        </authorList>
    </citation>
    <scope>NUCLEOTIDE SEQUENCE [LARGE SCALE GENOMIC DNA]</scope>
    <source>
        <strain evidence="1 2">CSTR1</strain>
    </source>
</reference>
<dbReference type="Proteomes" id="UP000501926">
    <property type="component" value="Chromosome"/>
</dbReference>
<evidence type="ECO:0000313" key="2">
    <source>
        <dbReference type="Proteomes" id="UP000501926"/>
    </source>
</evidence>
<evidence type="ECO:0000313" key="1">
    <source>
        <dbReference type="EMBL" id="QII09493.1"/>
    </source>
</evidence>
<dbReference type="AlphaFoldDB" id="A0A6G7GJK9"/>
<accession>A0A6G7GJK9</accession>
<protein>
    <recommendedName>
        <fullName evidence="3">AAA+ ATPase domain-containing protein</fullName>
    </recommendedName>
</protein>
<dbReference type="RefSeq" id="WP_164994314.1">
    <property type="nucleotide sequence ID" value="NZ_CP049055.1"/>
</dbReference>
<gene>
    <name evidence="1" type="ORF">KsCSTR_01140</name>
</gene>
<name>A0A6G7GJK9_KUEST</name>
<organism evidence="1 2">
    <name type="scientific">Kuenenia stuttgartiensis</name>
    <dbReference type="NCBI Taxonomy" id="174633"/>
    <lineage>
        <taxon>Bacteria</taxon>
        <taxon>Pseudomonadati</taxon>
        <taxon>Planctomycetota</taxon>
        <taxon>Candidatus Brocadiia</taxon>
        <taxon>Candidatus Brocadiales</taxon>
        <taxon>Candidatus Brocadiaceae</taxon>
        <taxon>Candidatus Kuenenia</taxon>
    </lineage>
</organism>
<dbReference type="EMBL" id="CP049055">
    <property type="protein sequence ID" value="QII09493.1"/>
    <property type="molecule type" value="Genomic_DNA"/>
</dbReference>
<proteinExistence type="predicted"/>
<sequence length="803" mass="92766">MSETLYEKGREELATLLNYFENNKGNRNEATTRFQLIDSILLNSLAWERGSITSEDSYNKEFTDYTLRLNQPVLIIEAKKEGNYFELPLGYERLDYPLKSLYRDEKNLKEALLQVSQYCQTRGIQLGAISNGWQFVIFLANRVDGIPPLEGIAYVFPSLDFIYKNFKIFWNCLSPFGLQDRFVFKKLVGGAIPELPPKLSARITHYPGVKDRNPFQTEIQIISELVLEDIIHDREVEKSFLQECYCKSGALSQYALISKEILKTRYEYLFEKEERRASLEAVVSKKGLSADFSEVLANSMSRRPILLLGDVGVGKSTFINNLIKVEAENIFENALTFKIDLGSQAVLSQDIRKTVIDEMYDQLDNNYEVNIEEDGFVRGTYDSGLQKLRKGIYKKYFEINDPKSLEVEIEFLKTKLGDRANHLKYSFLHLSKARRKQVIIFIDNCDQRDDETQQTAFLIAQEFAEHWPATVFLTLRPETFHRSMKSGALSGYHPKAFTISPPRVDEVIEKRLLFAQKITRGEIPLRNINITTTFSKLDSLLQVLLISFKNDIYLIEFVDNLIYGNVRQAIELVKNFLGSGHVDTNKIIKIFDETGSYLIPLHEFLRAVIYGDTNHYDPQTSLIVNLFDVQYHGKREHFLSSILLGILNNYISTRKNDGFLETSKVFSQLQEFEYTLEQIDLAINFSLAKKLIETSEKGSLIDSKKYPSMLRVTTKGVYHLTHLIRLFTYIDAIIVDTPIFDNEYRAEIQDTYHIKGRLFRAEKFIDYLDKAWQSCSSVSRSFFDWDDVSNSIQKDIATINAKI</sequence>
<evidence type="ECO:0008006" key="3">
    <source>
        <dbReference type="Google" id="ProtNLM"/>
    </source>
</evidence>
<dbReference type="SUPFAM" id="SSF52540">
    <property type="entry name" value="P-loop containing nucleoside triphosphate hydrolases"/>
    <property type="match status" value="1"/>
</dbReference>
<dbReference type="InterPro" id="IPR027417">
    <property type="entry name" value="P-loop_NTPase"/>
</dbReference>
<dbReference type="Gene3D" id="3.40.50.300">
    <property type="entry name" value="P-loop containing nucleotide triphosphate hydrolases"/>
    <property type="match status" value="1"/>
</dbReference>